<dbReference type="AlphaFoldDB" id="X0YNL1"/>
<protein>
    <submittedName>
        <fullName evidence="1">Uncharacterized protein</fullName>
    </submittedName>
</protein>
<sequence length="175" mass="19756">GLRMDVSKMPVSSHYTFDDFSAVVYDVGRYYVDDVSTQEQRDRAQKITGPLAALFMMMEPSFVHQRMAAYLRDEILPDVDKRLQELVAENAEDIKRTRELFHHMGSAAQATNLEAQDVTLDALSSVGAQLPPHRILRSLMVFLKATIKNRVVTAISDELDSAWKVVPSVPINFDD</sequence>
<comment type="caution">
    <text evidence="1">The sequence shown here is derived from an EMBL/GenBank/DDBJ whole genome shotgun (WGS) entry which is preliminary data.</text>
</comment>
<dbReference type="EMBL" id="BARS01043312">
    <property type="protein sequence ID" value="GAG38316.1"/>
    <property type="molecule type" value="Genomic_DNA"/>
</dbReference>
<gene>
    <name evidence="1" type="ORF">S01H1_65593</name>
</gene>
<accession>X0YNL1</accession>
<feature type="non-terminal residue" evidence="1">
    <location>
        <position position="1"/>
    </location>
</feature>
<organism evidence="1">
    <name type="scientific">marine sediment metagenome</name>
    <dbReference type="NCBI Taxonomy" id="412755"/>
    <lineage>
        <taxon>unclassified sequences</taxon>
        <taxon>metagenomes</taxon>
        <taxon>ecological metagenomes</taxon>
    </lineage>
</organism>
<reference evidence="1" key="1">
    <citation type="journal article" date="2014" name="Front. Microbiol.">
        <title>High frequency of phylogenetically diverse reductive dehalogenase-homologous genes in deep subseafloor sedimentary metagenomes.</title>
        <authorList>
            <person name="Kawai M."/>
            <person name="Futagami T."/>
            <person name="Toyoda A."/>
            <person name="Takaki Y."/>
            <person name="Nishi S."/>
            <person name="Hori S."/>
            <person name="Arai W."/>
            <person name="Tsubouchi T."/>
            <person name="Morono Y."/>
            <person name="Uchiyama I."/>
            <person name="Ito T."/>
            <person name="Fujiyama A."/>
            <person name="Inagaki F."/>
            <person name="Takami H."/>
        </authorList>
    </citation>
    <scope>NUCLEOTIDE SEQUENCE</scope>
    <source>
        <strain evidence="1">Expedition CK06-06</strain>
    </source>
</reference>
<evidence type="ECO:0000313" key="1">
    <source>
        <dbReference type="EMBL" id="GAG38316.1"/>
    </source>
</evidence>
<proteinExistence type="predicted"/>
<name>X0YNL1_9ZZZZ</name>